<evidence type="ECO:0000313" key="9">
    <source>
        <dbReference type="EMBL" id="CAC5400750.1"/>
    </source>
</evidence>
<dbReference type="PANTHER" id="PTHR13058">
    <property type="entry name" value="THREE PRIME REPAIR EXONUCLEASE 1, 2"/>
    <property type="match status" value="1"/>
</dbReference>
<proteinExistence type="inferred from homology"/>
<keyword evidence="3" id="KW-0479">Metal-binding</keyword>
<evidence type="ECO:0000256" key="1">
    <source>
        <dbReference type="ARBA" id="ARBA00001946"/>
    </source>
</evidence>
<dbReference type="InterPro" id="IPR012337">
    <property type="entry name" value="RNaseH-like_sf"/>
</dbReference>
<keyword evidence="2" id="KW-0540">Nuclease</keyword>
<evidence type="ECO:0000256" key="3">
    <source>
        <dbReference type="ARBA" id="ARBA00022723"/>
    </source>
</evidence>
<dbReference type="GO" id="GO:0046872">
    <property type="term" value="F:metal ion binding"/>
    <property type="evidence" value="ECO:0007669"/>
    <property type="project" value="UniProtKB-KW"/>
</dbReference>
<dbReference type="InterPro" id="IPR040393">
    <property type="entry name" value="TREX1/2"/>
</dbReference>
<dbReference type="InterPro" id="IPR057617">
    <property type="entry name" value="PML_C"/>
</dbReference>
<evidence type="ECO:0000256" key="2">
    <source>
        <dbReference type="ARBA" id="ARBA00022722"/>
    </source>
</evidence>
<dbReference type="GO" id="GO:0006308">
    <property type="term" value="P:DNA catabolic process"/>
    <property type="evidence" value="ECO:0007669"/>
    <property type="project" value="TreeGrafter"/>
</dbReference>
<keyword evidence="10" id="KW-1185">Reference proteome</keyword>
<evidence type="ECO:0000256" key="5">
    <source>
        <dbReference type="ARBA" id="ARBA00022839"/>
    </source>
</evidence>
<feature type="domain" description="Exonuclease" evidence="8">
    <location>
        <begin position="392"/>
        <end position="563"/>
    </location>
</feature>
<dbReference type="CDD" id="cd06127">
    <property type="entry name" value="DEDDh"/>
    <property type="match status" value="1"/>
</dbReference>
<name>A0A6J8D0Q6_MYTCO</name>
<dbReference type="OrthoDB" id="6056408at2759"/>
<dbReference type="InterPro" id="IPR013520">
    <property type="entry name" value="Ribonucl_H"/>
</dbReference>
<evidence type="ECO:0000256" key="7">
    <source>
        <dbReference type="ARBA" id="ARBA00025769"/>
    </source>
</evidence>
<dbReference type="GO" id="GO:0003676">
    <property type="term" value="F:nucleic acid binding"/>
    <property type="evidence" value="ECO:0007669"/>
    <property type="project" value="InterPro"/>
</dbReference>
<dbReference type="GO" id="GO:0005737">
    <property type="term" value="C:cytoplasm"/>
    <property type="evidence" value="ECO:0007669"/>
    <property type="project" value="TreeGrafter"/>
</dbReference>
<keyword evidence="5" id="KW-0269">Exonuclease</keyword>
<protein>
    <recommendedName>
        <fullName evidence="8">Exonuclease domain-containing protein</fullName>
    </recommendedName>
</protein>
<evidence type="ECO:0000313" key="10">
    <source>
        <dbReference type="Proteomes" id="UP000507470"/>
    </source>
</evidence>
<keyword evidence="4" id="KW-0378">Hydrolase</keyword>
<dbReference type="SMART" id="SM00479">
    <property type="entry name" value="EXOIII"/>
    <property type="match status" value="1"/>
</dbReference>
<keyword evidence="6" id="KW-0460">Magnesium</keyword>
<dbReference type="InterPro" id="IPR049012">
    <property type="entry name" value="Mutator_transp_dom"/>
</dbReference>
<dbReference type="GO" id="GO:0008296">
    <property type="term" value="F:3'-5'-DNA exonuclease activity"/>
    <property type="evidence" value="ECO:0007669"/>
    <property type="project" value="TreeGrafter"/>
</dbReference>
<organism evidence="9 10">
    <name type="scientific">Mytilus coruscus</name>
    <name type="common">Sea mussel</name>
    <dbReference type="NCBI Taxonomy" id="42192"/>
    <lineage>
        <taxon>Eukaryota</taxon>
        <taxon>Metazoa</taxon>
        <taxon>Spiralia</taxon>
        <taxon>Lophotrochozoa</taxon>
        <taxon>Mollusca</taxon>
        <taxon>Bivalvia</taxon>
        <taxon>Autobranchia</taxon>
        <taxon>Pteriomorphia</taxon>
        <taxon>Mytilida</taxon>
        <taxon>Mytiloidea</taxon>
        <taxon>Mytilidae</taxon>
        <taxon>Mytilinae</taxon>
        <taxon>Mytilus</taxon>
    </lineage>
</organism>
<sequence length="666" mass="74806">MGKCYVKYIFQKWHKSITKVQNDKSIPQEEAATPEGLKAKYDMCWQKRGSGRSYNSPSGIGSILGQHTGKVMGFKVCSTLCRICDTASTPGKEPNPHDCPRNWEKSAKAMEADTAARLSKILEETTGIQVDTLIMDDDASTLSKVKQALGHDVDKWSDINHSTKSVSNALYTLQKKHKVFSKDVIGYFKRCLSYAVNQNKNETEHLRQNILAIVPHFFGIHENCGSWCRASENHKYKSLPNGKCLSGDDLYKDLCIIFKTMANNAHKLAPCSSTKEVESLHNIYGSKAPKRICYSSKVNTKAGLSPNKVTVKHARELQTERNRQLAYSGKPDVKRRKIDHTLNKTVKQATLEKKEGDTYKTDICLQNISECMEIPYIKYKPELDKIEFFEGTVVVFDLETSSLNDDCCILQIAAKSTKSNFNTYVQPTKPISAATTAVTGLSSGGSILYYNGNPVSASIPEAAFQSFVLWLDTQSPVLLVAHNCKTFDAKRLIFNFSQYSCFKAFQECVIGFSDTLPLLIKNIYSLDSYTQESLHKHLLENDYIAHNAINDVLSLESIKNKSEVGATLICKYSFTTQSFIKQSNFSLETKKKITTFDNLKNGKFASSGIIHRMAESGLQFSHLMFAYERNGSEGVKSLLLEKRLDEKPRVTKNKSVIDKLLKYFTT</sequence>
<dbReference type="EMBL" id="CACVKT020006300">
    <property type="protein sequence ID" value="CAC5400750.1"/>
    <property type="molecule type" value="Genomic_DNA"/>
</dbReference>
<dbReference type="InterPro" id="IPR036397">
    <property type="entry name" value="RNaseH_sf"/>
</dbReference>
<dbReference type="PANTHER" id="PTHR13058:SF22">
    <property type="entry name" value="EXODEOXYRIBONUCLEASE III"/>
    <property type="match status" value="1"/>
</dbReference>
<reference evidence="9 10" key="1">
    <citation type="submission" date="2020-06" db="EMBL/GenBank/DDBJ databases">
        <authorList>
            <person name="Li R."/>
            <person name="Bekaert M."/>
        </authorList>
    </citation>
    <scope>NUCLEOTIDE SEQUENCE [LARGE SCALE GENOMIC DNA]</scope>
    <source>
        <strain evidence="10">wild</strain>
    </source>
</reference>
<dbReference type="Pfam" id="PF25244">
    <property type="entry name" value="PML_C"/>
    <property type="match status" value="1"/>
</dbReference>
<accession>A0A6J8D0Q6</accession>
<dbReference type="SUPFAM" id="SSF53098">
    <property type="entry name" value="Ribonuclease H-like"/>
    <property type="match status" value="1"/>
</dbReference>
<gene>
    <name evidence="9" type="ORF">MCOR_34903</name>
</gene>
<comment type="cofactor">
    <cofactor evidence="1">
        <name>Mg(2+)</name>
        <dbReference type="ChEBI" id="CHEBI:18420"/>
    </cofactor>
</comment>
<dbReference type="Proteomes" id="UP000507470">
    <property type="component" value="Unassembled WGS sequence"/>
</dbReference>
<dbReference type="AlphaFoldDB" id="A0A6J8D0Q6"/>
<dbReference type="Gene3D" id="3.30.420.10">
    <property type="entry name" value="Ribonuclease H-like superfamily/Ribonuclease H"/>
    <property type="match status" value="1"/>
</dbReference>
<evidence type="ECO:0000259" key="8">
    <source>
        <dbReference type="SMART" id="SM00479"/>
    </source>
</evidence>
<evidence type="ECO:0000256" key="6">
    <source>
        <dbReference type="ARBA" id="ARBA00022842"/>
    </source>
</evidence>
<evidence type="ECO:0000256" key="4">
    <source>
        <dbReference type="ARBA" id="ARBA00022801"/>
    </source>
</evidence>
<comment type="similarity">
    <text evidence="7">Belongs to the exonuclease superfamily. TREX family.</text>
</comment>
<dbReference type="Pfam" id="PF20700">
    <property type="entry name" value="Mutator"/>
    <property type="match status" value="1"/>
</dbReference>